<dbReference type="STRING" id="254406.SAMN04488042_101231"/>
<keyword evidence="2" id="KW-1185">Reference proteome</keyword>
<dbReference type="RefSeq" id="WP_093090112.1">
    <property type="nucleotide sequence ID" value="NZ_FOTQ01000001.1"/>
</dbReference>
<evidence type="ECO:0000313" key="2">
    <source>
        <dbReference type="Proteomes" id="UP000199144"/>
    </source>
</evidence>
<dbReference type="Proteomes" id="UP000199144">
    <property type="component" value="Unassembled WGS sequence"/>
</dbReference>
<reference evidence="1 2" key="1">
    <citation type="submission" date="2016-10" db="EMBL/GenBank/DDBJ databases">
        <authorList>
            <person name="de Groot N.N."/>
        </authorList>
    </citation>
    <scope>NUCLEOTIDE SEQUENCE [LARGE SCALE GENOMIC DNA]</scope>
    <source>
        <strain evidence="1 2">DSM 15283</strain>
    </source>
</reference>
<protein>
    <submittedName>
        <fullName evidence="1">Uncharacterized protein</fullName>
    </submittedName>
</protein>
<gene>
    <name evidence="1" type="ORF">SAMN04488042_101231</name>
</gene>
<sequence>MALIRHKQRSLTALTPHNANAQYLVPNRRKITANTITADGAALPDPVPDGYSIRLTYYANNVEIDHGFLSVGETALATALANLATAAETEAATETATVSAPDIVLTGAIGYFLADATLTEILPLVYGPFSTVTGVTYWLRAGVWTIGFDIDADPDPDLFVPLATFLASAIGPVTRQQVTEQAQQLGWEE</sequence>
<name>A0A1I4HSA1_9RHOB</name>
<proteinExistence type="predicted"/>
<dbReference type="AlphaFoldDB" id="A0A1I4HSA1"/>
<evidence type="ECO:0000313" key="1">
    <source>
        <dbReference type="EMBL" id="SFL44687.1"/>
    </source>
</evidence>
<accession>A0A1I4HSA1</accession>
<dbReference type="EMBL" id="FOTQ01000001">
    <property type="protein sequence ID" value="SFL44687.1"/>
    <property type="molecule type" value="Genomic_DNA"/>
</dbReference>
<organism evidence="1 2">
    <name type="scientific">Shimia aestuarii</name>
    <dbReference type="NCBI Taxonomy" id="254406"/>
    <lineage>
        <taxon>Bacteria</taxon>
        <taxon>Pseudomonadati</taxon>
        <taxon>Pseudomonadota</taxon>
        <taxon>Alphaproteobacteria</taxon>
        <taxon>Rhodobacterales</taxon>
        <taxon>Roseobacteraceae</taxon>
    </lineage>
</organism>